<feature type="domain" description="Kinesin motor" evidence="3">
    <location>
        <begin position="4"/>
        <end position="313"/>
    </location>
</feature>
<feature type="compositionally biased region" description="Low complexity" evidence="2">
    <location>
        <begin position="695"/>
        <end position="710"/>
    </location>
</feature>
<feature type="binding site" evidence="1">
    <location>
        <begin position="87"/>
        <end position="94"/>
    </location>
    <ligand>
        <name>ATP</name>
        <dbReference type="ChEBI" id="CHEBI:30616"/>
    </ligand>
</feature>
<name>G0U409_TRYVY</name>
<organism evidence="4">
    <name type="scientific">Trypanosoma vivax (strain Y486)</name>
    <dbReference type="NCBI Taxonomy" id="1055687"/>
    <lineage>
        <taxon>Eukaryota</taxon>
        <taxon>Discoba</taxon>
        <taxon>Euglenozoa</taxon>
        <taxon>Kinetoplastea</taxon>
        <taxon>Metakinetoplastina</taxon>
        <taxon>Trypanosomatida</taxon>
        <taxon>Trypanosomatidae</taxon>
        <taxon>Trypanosoma</taxon>
        <taxon>Duttonella</taxon>
    </lineage>
</organism>
<dbReference type="AlphaFoldDB" id="G0U409"/>
<evidence type="ECO:0000256" key="2">
    <source>
        <dbReference type="SAM" id="MobiDB-lite"/>
    </source>
</evidence>
<evidence type="ECO:0000256" key="1">
    <source>
        <dbReference type="PROSITE-ProRule" id="PRU00283"/>
    </source>
</evidence>
<accession>G0U409</accession>
<feature type="region of interest" description="Disordered" evidence="2">
    <location>
        <begin position="695"/>
        <end position="747"/>
    </location>
</feature>
<dbReference type="PANTHER" id="PTHR24115">
    <property type="entry name" value="KINESIN-RELATED"/>
    <property type="match status" value="1"/>
</dbReference>
<dbReference type="GO" id="GO:0003777">
    <property type="term" value="F:microtubule motor activity"/>
    <property type="evidence" value="ECO:0007669"/>
    <property type="project" value="InterPro"/>
</dbReference>
<dbReference type="PANTHER" id="PTHR24115:SF929">
    <property type="entry name" value="KINESIN-LIKE PROTEIN AT 31E, ISOFORM A"/>
    <property type="match status" value="1"/>
</dbReference>
<dbReference type="InterPro" id="IPR027640">
    <property type="entry name" value="Kinesin-like_fam"/>
</dbReference>
<dbReference type="PRINTS" id="PR00380">
    <property type="entry name" value="KINESINHEAVY"/>
</dbReference>
<sequence length="859" mass="93831">MDRRVQVVVRTRPSEGGQSCVSISSEGKEVVVSDVGAVYGNCVPRSFYVDCSVYANCTNEKLFEFLVNDRIRTSVDSPDTSCFLAYGHTNSGKTHTIAGCRREPGLLSLAARKVLETHGVLEVSMLEVYGESVHDLLARGEKRFIRRRSSPEGVVIVVENLTCCSLSTLQEWEAVSAYGMGTRRTAPTDRNSRSSRSHAIFTIKSHGVRLCMVDLAGSERQTTYSPQLNKESIAINKSLSRLSTVLEALSTTRKRSDGTCSYVNFRDTTLTVLLQRYLCGSSMTVFLACIHPDVQFIQETLSTMRYTQRLKRIKTKGRPQKPCDDLSLFRPSNQTNLLEELMMLRRIVGEKQYASLLRSSKHPGASPDECDGRLDYVSTTANPPQKESAGSSNLGSLNRRRKLLRSKDTRRVAGWLLSRILGKLPALSVGFDDYFDPFINDGVQVVGYVSLMACLPPRDAGDATGTLAFLDVGDLVMGFSMLDAGIPACVGLHRLNCGGSSSWVAHEYSEVDKVFVLAFFEVNEHLVESMNGTGEALECCDGLLTLEPLVPLALVLCTPYDASDELKESVLQHLITLQSDQEETSNCFPVNSASMLQVMSDLHPVDVVVKYPEEEQSKILPDCQHGFTQDPDETTDSIASVMETLKREVRHSFRDPLNQSHLSTEKAQHCETPDIGSLCRNRPFPLVTAPLLSPSSSLSSSFSTAPSTLPQVGANTQEGLTPSPVPRDEAMEQNSYAESNEEQHEGTMDTDTIGVELFQSDSATKSSFVLDHGGEDAARAPCATEVGASVGELPGGTLPASDQTILPAETVSENTAPHNGPSSVDAPVKQEFEMSTGKKRKNRRSREPVAHGCHGCTVA</sequence>
<dbReference type="InterPro" id="IPR001752">
    <property type="entry name" value="Kinesin_motor_dom"/>
</dbReference>
<comment type="similarity">
    <text evidence="1">Belongs to the TRAFAC class myosin-kinesin ATPase superfamily. Kinesin family.</text>
</comment>
<dbReference type="GO" id="GO:0005874">
    <property type="term" value="C:microtubule"/>
    <property type="evidence" value="ECO:0007669"/>
    <property type="project" value="TreeGrafter"/>
</dbReference>
<dbReference type="Pfam" id="PF00225">
    <property type="entry name" value="Kinesin"/>
    <property type="match status" value="1"/>
</dbReference>
<feature type="compositionally biased region" description="Polar residues" evidence="2">
    <location>
        <begin position="377"/>
        <end position="389"/>
    </location>
</feature>
<dbReference type="VEuPathDB" id="TriTrypDB:TvY486_1012140"/>
<keyword evidence="1" id="KW-0505">Motor protein</keyword>
<feature type="region of interest" description="Disordered" evidence="2">
    <location>
        <begin position="807"/>
        <end position="859"/>
    </location>
</feature>
<gene>
    <name evidence="4" type="ORF">TVY486_1012140</name>
</gene>
<evidence type="ECO:0000313" key="4">
    <source>
        <dbReference type="EMBL" id="CCC52171.1"/>
    </source>
</evidence>
<dbReference type="SMART" id="SM00129">
    <property type="entry name" value="KISc"/>
    <property type="match status" value="1"/>
</dbReference>
<dbReference type="EMBL" id="HE573026">
    <property type="protein sequence ID" value="CCC52171.1"/>
    <property type="molecule type" value="Genomic_DNA"/>
</dbReference>
<reference evidence="4" key="1">
    <citation type="journal article" date="2012" name="Proc. Natl. Acad. Sci. U.S.A.">
        <title>Antigenic diversity is generated by distinct evolutionary mechanisms in African trypanosome species.</title>
        <authorList>
            <person name="Jackson A.P."/>
            <person name="Berry A."/>
            <person name="Aslett M."/>
            <person name="Allison H.C."/>
            <person name="Burton P."/>
            <person name="Vavrova-Anderson J."/>
            <person name="Brown R."/>
            <person name="Browne H."/>
            <person name="Corton N."/>
            <person name="Hauser H."/>
            <person name="Gamble J."/>
            <person name="Gilderthorp R."/>
            <person name="Marcello L."/>
            <person name="McQuillan J."/>
            <person name="Otto T.D."/>
            <person name="Quail M.A."/>
            <person name="Sanders M.J."/>
            <person name="van Tonder A."/>
            <person name="Ginger M.L."/>
            <person name="Field M.C."/>
            <person name="Barry J.D."/>
            <person name="Hertz-Fowler C."/>
            <person name="Berriman M."/>
        </authorList>
    </citation>
    <scope>NUCLEOTIDE SEQUENCE</scope>
    <source>
        <strain evidence="4">Y486</strain>
    </source>
</reference>
<feature type="region of interest" description="Disordered" evidence="2">
    <location>
        <begin position="358"/>
        <end position="397"/>
    </location>
</feature>
<proteinExistence type="inferred from homology"/>
<dbReference type="GO" id="GO:0005871">
    <property type="term" value="C:kinesin complex"/>
    <property type="evidence" value="ECO:0007669"/>
    <property type="project" value="TreeGrafter"/>
</dbReference>
<dbReference type="GO" id="GO:0016887">
    <property type="term" value="F:ATP hydrolysis activity"/>
    <property type="evidence" value="ECO:0007669"/>
    <property type="project" value="TreeGrafter"/>
</dbReference>
<dbReference type="GO" id="GO:0008017">
    <property type="term" value="F:microtubule binding"/>
    <property type="evidence" value="ECO:0007669"/>
    <property type="project" value="InterPro"/>
</dbReference>
<dbReference type="PROSITE" id="PS50067">
    <property type="entry name" value="KINESIN_MOTOR_2"/>
    <property type="match status" value="1"/>
</dbReference>
<dbReference type="GO" id="GO:0007018">
    <property type="term" value="P:microtubule-based movement"/>
    <property type="evidence" value="ECO:0007669"/>
    <property type="project" value="InterPro"/>
</dbReference>
<dbReference type="InterPro" id="IPR027417">
    <property type="entry name" value="P-loop_NTPase"/>
</dbReference>
<dbReference type="Gene3D" id="3.40.850.10">
    <property type="entry name" value="Kinesin motor domain"/>
    <property type="match status" value="1"/>
</dbReference>
<dbReference type="SUPFAM" id="SSF52540">
    <property type="entry name" value="P-loop containing nucleoside triphosphate hydrolases"/>
    <property type="match status" value="1"/>
</dbReference>
<keyword evidence="1" id="KW-0547">Nucleotide-binding</keyword>
<feature type="compositionally biased region" description="Polar residues" evidence="2">
    <location>
        <begin position="811"/>
        <end position="822"/>
    </location>
</feature>
<protein>
    <submittedName>
        <fullName evidence="4">Putative kinesin-like protein</fullName>
    </submittedName>
</protein>
<evidence type="ECO:0000259" key="3">
    <source>
        <dbReference type="PROSITE" id="PS50067"/>
    </source>
</evidence>
<dbReference type="GO" id="GO:0005524">
    <property type="term" value="F:ATP binding"/>
    <property type="evidence" value="ECO:0007669"/>
    <property type="project" value="UniProtKB-UniRule"/>
</dbReference>
<keyword evidence="1" id="KW-0067">ATP-binding</keyword>
<dbReference type="InterPro" id="IPR036961">
    <property type="entry name" value="Kinesin_motor_dom_sf"/>
</dbReference>